<keyword evidence="4" id="KW-1185">Reference proteome</keyword>
<dbReference type="SUPFAM" id="SSF51695">
    <property type="entry name" value="PLC-like phosphodiesterases"/>
    <property type="match status" value="1"/>
</dbReference>
<dbReference type="EMBL" id="CP007514">
    <property type="protein sequence ID" value="AHY47061.1"/>
    <property type="molecule type" value="Genomic_DNA"/>
</dbReference>
<dbReference type="Pfam" id="PF03009">
    <property type="entry name" value="GDPD"/>
    <property type="match status" value="1"/>
</dbReference>
<gene>
    <name evidence="2" type="ORF">RradSPS_1778</name>
    <name evidence="3" type="ORF">SIL72_10560</name>
</gene>
<protein>
    <submittedName>
        <fullName evidence="3">Glycerophosphodiester phosphodiesterase</fullName>
    </submittedName>
    <submittedName>
        <fullName evidence="2">Glycerophosphoryl diester phosphodiesterase</fullName>
    </submittedName>
</protein>
<dbReference type="OrthoDB" id="5241788at2"/>
<dbReference type="EMBL" id="JAWXXX010000001">
    <property type="protein sequence ID" value="MDX5894467.1"/>
    <property type="molecule type" value="Genomic_DNA"/>
</dbReference>
<accession>A0A023X4G6</accession>
<dbReference type="STRING" id="42256.RradSPS_1778"/>
<dbReference type="PROSITE" id="PS51704">
    <property type="entry name" value="GP_PDE"/>
    <property type="match status" value="1"/>
</dbReference>
<dbReference type="Proteomes" id="UP000025229">
    <property type="component" value="Chromosome"/>
</dbReference>
<proteinExistence type="predicted"/>
<dbReference type="PATRIC" id="fig|42256.3.peg.1804"/>
<name>A0A023X4G6_RUBRA</name>
<dbReference type="RefSeq" id="WP_051589632.1">
    <property type="nucleotide sequence ID" value="NZ_CP007514.1"/>
</dbReference>
<dbReference type="PANTHER" id="PTHR46211:SF14">
    <property type="entry name" value="GLYCEROPHOSPHODIESTER PHOSPHODIESTERASE"/>
    <property type="match status" value="1"/>
</dbReference>
<dbReference type="Proteomes" id="UP001281130">
    <property type="component" value="Unassembled WGS sequence"/>
</dbReference>
<evidence type="ECO:0000313" key="4">
    <source>
        <dbReference type="Proteomes" id="UP000025229"/>
    </source>
</evidence>
<dbReference type="KEGG" id="rrd:RradSPS_1778"/>
<feature type="domain" description="GP-PDE" evidence="1">
    <location>
        <begin position="48"/>
        <end position="304"/>
    </location>
</feature>
<reference evidence="2 4" key="1">
    <citation type="submission" date="2014-03" db="EMBL/GenBank/DDBJ databases">
        <title>Complete genome sequence of the Radio-Resistant Rubrobacter radiotolerans RSPS-4.</title>
        <authorList>
            <person name="Egas C.C."/>
            <person name="Barroso C.C."/>
            <person name="Froufe H.J.C."/>
            <person name="Pacheco J.J."/>
            <person name="Albuquerque L.L."/>
            <person name="da Costa M.M.S."/>
        </authorList>
    </citation>
    <scope>NUCLEOTIDE SEQUENCE [LARGE SCALE GENOMIC DNA]</scope>
    <source>
        <strain evidence="2 4">RSPS-4</strain>
    </source>
</reference>
<organism evidence="2 4">
    <name type="scientific">Rubrobacter radiotolerans</name>
    <name type="common">Arthrobacter radiotolerans</name>
    <dbReference type="NCBI Taxonomy" id="42256"/>
    <lineage>
        <taxon>Bacteria</taxon>
        <taxon>Bacillati</taxon>
        <taxon>Actinomycetota</taxon>
        <taxon>Rubrobacteria</taxon>
        <taxon>Rubrobacterales</taxon>
        <taxon>Rubrobacteraceae</taxon>
        <taxon>Rubrobacter</taxon>
    </lineage>
</organism>
<sequence length="310" mass="33956">MSFSRERAFPKASLFFLLAAALAVVFALASGRRVRKTADVAGGRSGATAGFAHRGDSSRAPENTLEAFRLAGEGFWLEMDAHLTADGEAVVIHDATVDRTTDGRGRVRATTLAELQRLDAGHNFIGERGGHPWRGRGVRVPALREVYRELPEAHVNVEVKTSTPGTEGEVVRVVHEAGAAGRTLIASGDHRRMVRLREEIRRAADGEPERLIPTSASAREIRVFFFASLLGLERLVPVRYAALQVPARHGPIPVVTRRFVRAAHARGVRMDVWTVNDEAGMRRLVALGVDGIMTDRPQTLRRVLGEKSRS</sequence>
<evidence type="ECO:0000313" key="3">
    <source>
        <dbReference type="EMBL" id="MDX5894467.1"/>
    </source>
</evidence>
<dbReference type="PANTHER" id="PTHR46211">
    <property type="entry name" value="GLYCEROPHOSPHORYL DIESTER PHOSPHODIESTERASE"/>
    <property type="match status" value="1"/>
</dbReference>
<dbReference type="InterPro" id="IPR017946">
    <property type="entry name" value="PLC-like_Pdiesterase_TIM-brl"/>
</dbReference>
<dbReference type="InterPro" id="IPR030395">
    <property type="entry name" value="GP_PDE_dom"/>
</dbReference>
<dbReference type="Gene3D" id="3.20.20.190">
    <property type="entry name" value="Phosphatidylinositol (PI) phosphodiesterase"/>
    <property type="match status" value="1"/>
</dbReference>
<reference evidence="3" key="2">
    <citation type="submission" date="2023-11" db="EMBL/GenBank/DDBJ databases">
        <title>MicrobeMod: A computational toolkit for identifying prokaryotic methylation and restriction-modification with nanopore sequencing.</title>
        <authorList>
            <person name="Crits-Christoph A."/>
            <person name="Kang S.C."/>
            <person name="Lee H."/>
            <person name="Ostrov N."/>
        </authorList>
    </citation>
    <scope>NUCLEOTIDE SEQUENCE</scope>
    <source>
        <strain evidence="3">ATCC 51242</strain>
    </source>
</reference>
<dbReference type="CDD" id="cd08561">
    <property type="entry name" value="GDPD_cytoplasmic_ScUgpQ2_like"/>
    <property type="match status" value="1"/>
</dbReference>
<dbReference type="eggNOG" id="COG0584">
    <property type="taxonomic scope" value="Bacteria"/>
</dbReference>
<evidence type="ECO:0000313" key="2">
    <source>
        <dbReference type="EMBL" id="AHY47061.1"/>
    </source>
</evidence>
<dbReference type="AlphaFoldDB" id="A0A023X4G6"/>
<evidence type="ECO:0000259" key="1">
    <source>
        <dbReference type="PROSITE" id="PS51704"/>
    </source>
</evidence>
<dbReference type="GO" id="GO:0008081">
    <property type="term" value="F:phosphoric diester hydrolase activity"/>
    <property type="evidence" value="ECO:0007669"/>
    <property type="project" value="InterPro"/>
</dbReference>
<dbReference type="HOGENOM" id="CLU_030006_3_6_11"/>
<dbReference type="GO" id="GO:0006629">
    <property type="term" value="P:lipid metabolic process"/>
    <property type="evidence" value="ECO:0007669"/>
    <property type="project" value="InterPro"/>
</dbReference>